<dbReference type="InterPro" id="IPR009875">
    <property type="entry name" value="PilZ_domain"/>
</dbReference>
<keyword evidence="3" id="KW-1185">Reference proteome</keyword>
<evidence type="ECO:0000259" key="1">
    <source>
        <dbReference type="Pfam" id="PF07238"/>
    </source>
</evidence>
<name>A0A833HRN4_9FIRM</name>
<dbReference type="Pfam" id="PF07238">
    <property type="entry name" value="PilZ"/>
    <property type="match status" value="1"/>
</dbReference>
<dbReference type="Proteomes" id="UP000465601">
    <property type="component" value="Unassembled WGS sequence"/>
</dbReference>
<reference evidence="2 3" key="1">
    <citation type="submission" date="2019-10" db="EMBL/GenBank/DDBJ databases">
        <title>Alkaliphilus serpentinus sp. nov. and Alkaliphilus pronyensis sp. nov., two novel anaerobic alkaliphilic species isolated from the serpentinized-hosted hydrothermal field of the Prony Bay (New Caledonia).</title>
        <authorList>
            <person name="Postec A."/>
        </authorList>
    </citation>
    <scope>NUCLEOTIDE SEQUENCE [LARGE SCALE GENOMIC DNA]</scope>
    <source>
        <strain evidence="2 3">LacT</strain>
    </source>
</reference>
<organism evidence="2 3">
    <name type="scientific">Alkaliphilus serpentinus</name>
    <dbReference type="NCBI Taxonomy" id="1482731"/>
    <lineage>
        <taxon>Bacteria</taxon>
        <taxon>Bacillati</taxon>
        <taxon>Bacillota</taxon>
        <taxon>Clostridia</taxon>
        <taxon>Peptostreptococcales</taxon>
        <taxon>Natronincolaceae</taxon>
        <taxon>Alkaliphilus</taxon>
    </lineage>
</organism>
<dbReference type="Gene3D" id="2.40.10.220">
    <property type="entry name" value="predicted glycosyltransferase like domains"/>
    <property type="match status" value="1"/>
</dbReference>
<protein>
    <submittedName>
        <fullName evidence="2">PilZ domain-containing protein</fullName>
    </submittedName>
</protein>
<proteinExistence type="predicted"/>
<dbReference type="AlphaFoldDB" id="A0A833HRN4"/>
<comment type="caution">
    <text evidence="2">The sequence shown here is derived from an EMBL/GenBank/DDBJ whole genome shotgun (WGS) entry which is preliminary data.</text>
</comment>
<dbReference type="OrthoDB" id="1951449at2"/>
<dbReference type="SUPFAM" id="SSF141371">
    <property type="entry name" value="PilZ domain-like"/>
    <property type="match status" value="1"/>
</dbReference>
<evidence type="ECO:0000313" key="3">
    <source>
        <dbReference type="Proteomes" id="UP000465601"/>
    </source>
</evidence>
<accession>A0A833HRN4</accession>
<dbReference type="GO" id="GO:0035438">
    <property type="term" value="F:cyclic-di-GMP binding"/>
    <property type="evidence" value="ECO:0007669"/>
    <property type="project" value="InterPro"/>
</dbReference>
<evidence type="ECO:0000313" key="2">
    <source>
        <dbReference type="EMBL" id="KAB3533539.1"/>
    </source>
</evidence>
<gene>
    <name evidence="2" type="ORF">F8153_00355</name>
</gene>
<sequence>MGGILMLSKYLQEGERIKLEIDVIPPFLSFWGRVYKIEKKLFIVEISGQYIQKEPRKVKCTLPTEQKVCIFDTIIHGSQKNMLIIEMPNNNKVQVLQRRRYIRVPIDIGVQCFILGINDQKIETNKYISAIAKDISGGGVLINSSVSLPIGTVVVFEINLDGISLILTAKVLRNEENQTDATRDMGCEFIGLDDSNLMQLINFASKQQLKNKRR</sequence>
<dbReference type="EMBL" id="WBZB01000002">
    <property type="protein sequence ID" value="KAB3533539.1"/>
    <property type="molecule type" value="Genomic_DNA"/>
</dbReference>
<feature type="domain" description="PilZ" evidence="1">
    <location>
        <begin position="97"/>
        <end position="203"/>
    </location>
</feature>